<reference evidence="1 2" key="1">
    <citation type="submission" date="2017-12" db="EMBL/GenBank/DDBJ databases">
        <title>Gene loss provides genomic basis for host adaptation in cereal stripe rust fungi.</title>
        <authorList>
            <person name="Xia C."/>
        </authorList>
    </citation>
    <scope>NUCLEOTIDE SEQUENCE [LARGE SCALE GENOMIC DNA]</scope>
    <source>
        <strain evidence="1 2">93TX-2</strain>
    </source>
</reference>
<accession>A0A2S4UDY3</accession>
<keyword evidence="2" id="KW-1185">Reference proteome</keyword>
<sequence>MTSMSSRRLIDEHFVFTTRKQFKSKVESLRFAGNFLVSSTSDVSQFSRVGDKELLTAATLDNGSLDLDPNDHKEVRLFQKSGIISSLVHGNGYWLSGAVLGTREEEMPFLDCELEGNEARAAQFMDSRGTTLRGIGSIARMVHREGDGGLNIYVKHRVEEYTVFGDEIIFVKYNLRDGLLDSNLKVNLKVGQRGDFGGVLAGWSRRDGCLYAELRAAIIERDA</sequence>
<dbReference type="AlphaFoldDB" id="A0A2S4UDY3"/>
<dbReference type="Proteomes" id="UP000238274">
    <property type="component" value="Unassembled WGS sequence"/>
</dbReference>
<evidence type="ECO:0000313" key="2">
    <source>
        <dbReference type="Proteomes" id="UP000238274"/>
    </source>
</evidence>
<dbReference type="OrthoDB" id="2499837at2759"/>
<reference evidence="2" key="2">
    <citation type="journal article" date="2018" name="BMC Genomics">
        <title>Genomic insights into host adaptation between the wheat stripe rust pathogen (Puccinia striiformis f. sp. tritici) and the barley stripe rust pathogen (Puccinia striiformis f. sp. hordei).</title>
        <authorList>
            <person name="Xia C."/>
            <person name="Wang M."/>
            <person name="Yin C."/>
            <person name="Cornejo O.E."/>
            <person name="Hulbert S.H."/>
            <person name="Chen X."/>
        </authorList>
    </citation>
    <scope>NUCLEOTIDE SEQUENCE [LARGE SCALE GENOMIC DNA]</scope>
    <source>
        <strain evidence="2">93TX-2</strain>
    </source>
</reference>
<evidence type="ECO:0000313" key="1">
    <source>
        <dbReference type="EMBL" id="POV95460.1"/>
    </source>
</evidence>
<organism evidence="1 2">
    <name type="scientific">Puccinia striiformis</name>
    <dbReference type="NCBI Taxonomy" id="27350"/>
    <lineage>
        <taxon>Eukaryota</taxon>
        <taxon>Fungi</taxon>
        <taxon>Dikarya</taxon>
        <taxon>Basidiomycota</taxon>
        <taxon>Pucciniomycotina</taxon>
        <taxon>Pucciniomycetes</taxon>
        <taxon>Pucciniales</taxon>
        <taxon>Pucciniaceae</taxon>
        <taxon>Puccinia</taxon>
    </lineage>
</organism>
<protein>
    <submittedName>
        <fullName evidence="1">Uncharacterized protein</fullName>
    </submittedName>
</protein>
<reference evidence="2" key="3">
    <citation type="journal article" date="2018" name="Mol. Plant Microbe Interact.">
        <title>Genome sequence resources for the wheat stripe rust pathogen (Puccinia striiformis f. sp. tritici) and the barley stripe rust pathogen (Puccinia striiformis f. sp. hordei).</title>
        <authorList>
            <person name="Xia C."/>
            <person name="Wang M."/>
            <person name="Yin C."/>
            <person name="Cornejo O.E."/>
            <person name="Hulbert S.H."/>
            <person name="Chen X."/>
        </authorList>
    </citation>
    <scope>NUCLEOTIDE SEQUENCE [LARGE SCALE GENOMIC DNA]</scope>
    <source>
        <strain evidence="2">93TX-2</strain>
    </source>
</reference>
<dbReference type="VEuPathDB" id="FungiDB:PSTT_08482"/>
<proteinExistence type="predicted"/>
<dbReference type="EMBL" id="PKSM01000416">
    <property type="protein sequence ID" value="POV95460.1"/>
    <property type="molecule type" value="Genomic_DNA"/>
</dbReference>
<dbReference type="VEuPathDB" id="FungiDB:PSHT_15656"/>
<gene>
    <name evidence="1" type="ORF">PSHT_15656</name>
</gene>
<comment type="caution">
    <text evidence="1">The sequence shown here is derived from an EMBL/GenBank/DDBJ whole genome shotgun (WGS) entry which is preliminary data.</text>
</comment>
<name>A0A2S4UDY3_9BASI</name>